<dbReference type="PANTHER" id="PTHR11011">
    <property type="entry name" value="MALE STERILITY PROTEIN 2-RELATED"/>
    <property type="match status" value="1"/>
</dbReference>
<keyword evidence="2 4" id="KW-0444">Lipid biosynthesis</keyword>
<comment type="catalytic activity">
    <reaction evidence="4">
        <text>a long-chain fatty acyl-CoA + 2 NADPH + 2 H(+) = a long-chain primary fatty alcohol + 2 NADP(+) + CoA</text>
        <dbReference type="Rhea" id="RHEA:52716"/>
        <dbReference type="ChEBI" id="CHEBI:15378"/>
        <dbReference type="ChEBI" id="CHEBI:57287"/>
        <dbReference type="ChEBI" id="CHEBI:57783"/>
        <dbReference type="ChEBI" id="CHEBI:58349"/>
        <dbReference type="ChEBI" id="CHEBI:77396"/>
        <dbReference type="ChEBI" id="CHEBI:83139"/>
        <dbReference type="EC" id="1.2.1.84"/>
    </reaction>
</comment>
<evidence type="ECO:0000259" key="6">
    <source>
        <dbReference type="Pfam" id="PF03015"/>
    </source>
</evidence>
<dbReference type="EC" id="1.2.1.84" evidence="4"/>
<dbReference type="CDD" id="cd05236">
    <property type="entry name" value="FAR-N_SDR_e"/>
    <property type="match status" value="1"/>
</dbReference>
<dbReference type="InterPro" id="IPR036291">
    <property type="entry name" value="NAD(P)-bd_dom_sf"/>
</dbReference>
<keyword evidence="3 4" id="KW-0443">Lipid metabolism</keyword>
<keyword evidence="4" id="KW-0560">Oxidoreductase</keyword>
<gene>
    <name evidence="9" type="primary">LOC109721465</name>
</gene>
<dbReference type="OrthoDB" id="429813at2759"/>
<evidence type="ECO:0000313" key="8">
    <source>
        <dbReference type="Proteomes" id="UP000515123"/>
    </source>
</evidence>
<feature type="domain" description="Thioester reductase (TE)" evidence="7">
    <location>
        <begin position="128"/>
        <end position="434"/>
    </location>
</feature>
<dbReference type="InterPro" id="IPR013120">
    <property type="entry name" value="FAR_NAD-bd"/>
</dbReference>
<feature type="domain" description="Fatty acyl-CoA reductase C-terminal" evidence="6">
    <location>
        <begin position="534"/>
        <end position="608"/>
    </location>
</feature>
<proteinExistence type="inferred from homology"/>
<dbReference type="AlphaFoldDB" id="A0A6P5GFG4"/>
<dbReference type="CDD" id="cd09071">
    <property type="entry name" value="FAR_C"/>
    <property type="match status" value="1"/>
</dbReference>
<dbReference type="GO" id="GO:0010345">
    <property type="term" value="P:suberin biosynthetic process"/>
    <property type="evidence" value="ECO:0007669"/>
    <property type="project" value="TreeGrafter"/>
</dbReference>
<feature type="region of interest" description="Disordered" evidence="5">
    <location>
        <begin position="1"/>
        <end position="20"/>
    </location>
</feature>
<evidence type="ECO:0000256" key="3">
    <source>
        <dbReference type="ARBA" id="ARBA00023098"/>
    </source>
</evidence>
<dbReference type="RefSeq" id="XP_020104708.1">
    <property type="nucleotide sequence ID" value="XM_020249119.1"/>
</dbReference>
<keyword evidence="8" id="KW-1185">Reference proteome</keyword>
<dbReference type="Pfam" id="PF07993">
    <property type="entry name" value="NAD_binding_4"/>
    <property type="match status" value="1"/>
</dbReference>
<dbReference type="GO" id="GO:0035336">
    <property type="term" value="P:long-chain fatty-acyl-CoA metabolic process"/>
    <property type="evidence" value="ECO:0007669"/>
    <property type="project" value="TreeGrafter"/>
</dbReference>
<evidence type="ECO:0000313" key="9">
    <source>
        <dbReference type="RefSeq" id="XP_020104708.1"/>
    </source>
</evidence>
<dbReference type="GO" id="GO:0080019">
    <property type="term" value="F:alcohol-forming very long-chain fatty acyl-CoA reductase activity"/>
    <property type="evidence" value="ECO:0007669"/>
    <property type="project" value="InterPro"/>
</dbReference>
<reference evidence="8" key="1">
    <citation type="journal article" date="2015" name="Nat. Genet.">
        <title>The pineapple genome and the evolution of CAM photosynthesis.</title>
        <authorList>
            <person name="Ming R."/>
            <person name="VanBuren R."/>
            <person name="Wai C.M."/>
            <person name="Tang H."/>
            <person name="Schatz M.C."/>
            <person name="Bowers J.E."/>
            <person name="Lyons E."/>
            <person name="Wang M.L."/>
            <person name="Chen J."/>
            <person name="Biggers E."/>
            <person name="Zhang J."/>
            <person name="Huang L."/>
            <person name="Zhang L."/>
            <person name="Miao W."/>
            <person name="Zhang J."/>
            <person name="Ye Z."/>
            <person name="Miao C."/>
            <person name="Lin Z."/>
            <person name="Wang H."/>
            <person name="Zhou H."/>
            <person name="Yim W.C."/>
            <person name="Priest H.D."/>
            <person name="Zheng C."/>
            <person name="Woodhouse M."/>
            <person name="Edger P.P."/>
            <person name="Guyot R."/>
            <person name="Guo H.B."/>
            <person name="Guo H."/>
            <person name="Zheng G."/>
            <person name="Singh R."/>
            <person name="Sharma A."/>
            <person name="Min X."/>
            <person name="Zheng Y."/>
            <person name="Lee H."/>
            <person name="Gurtowski J."/>
            <person name="Sedlazeck F.J."/>
            <person name="Harkess A."/>
            <person name="McKain M.R."/>
            <person name="Liao Z."/>
            <person name="Fang J."/>
            <person name="Liu J."/>
            <person name="Zhang X."/>
            <person name="Zhang Q."/>
            <person name="Hu W."/>
            <person name="Qin Y."/>
            <person name="Wang K."/>
            <person name="Chen L.Y."/>
            <person name="Shirley N."/>
            <person name="Lin Y.R."/>
            <person name="Liu L.Y."/>
            <person name="Hernandez A.G."/>
            <person name="Wright C.L."/>
            <person name="Bulone V."/>
            <person name="Tuskan G.A."/>
            <person name="Heath K."/>
            <person name="Zee F."/>
            <person name="Moore P.H."/>
            <person name="Sunkar R."/>
            <person name="Leebens-Mack J.H."/>
            <person name="Mockler T."/>
            <person name="Bennetzen J.L."/>
            <person name="Freeling M."/>
            <person name="Sankoff D."/>
            <person name="Paterson A.H."/>
            <person name="Zhu X."/>
            <person name="Yang X."/>
            <person name="Smith J.A."/>
            <person name="Cushman J.C."/>
            <person name="Paull R.E."/>
            <person name="Yu Q."/>
        </authorList>
    </citation>
    <scope>NUCLEOTIDE SEQUENCE [LARGE SCALE GENOMIC DNA]</scope>
    <source>
        <strain evidence="8">cv. F153</strain>
    </source>
</reference>
<organism evidence="8 9">
    <name type="scientific">Ananas comosus</name>
    <name type="common">Pineapple</name>
    <name type="synonym">Ananas ananas</name>
    <dbReference type="NCBI Taxonomy" id="4615"/>
    <lineage>
        <taxon>Eukaryota</taxon>
        <taxon>Viridiplantae</taxon>
        <taxon>Streptophyta</taxon>
        <taxon>Embryophyta</taxon>
        <taxon>Tracheophyta</taxon>
        <taxon>Spermatophyta</taxon>
        <taxon>Magnoliopsida</taxon>
        <taxon>Liliopsida</taxon>
        <taxon>Poales</taxon>
        <taxon>Bromeliaceae</taxon>
        <taxon>Bromelioideae</taxon>
        <taxon>Ananas</taxon>
    </lineage>
</organism>
<dbReference type="GeneID" id="109721465"/>
<evidence type="ECO:0000256" key="4">
    <source>
        <dbReference type="RuleBase" id="RU363097"/>
    </source>
</evidence>
<evidence type="ECO:0000256" key="1">
    <source>
        <dbReference type="ARBA" id="ARBA00005928"/>
    </source>
</evidence>
<name>A0A6P5GFG4_ANACO</name>
<dbReference type="Pfam" id="PF03015">
    <property type="entry name" value="Sterile"/>
    <property type="match status" value="1"/>
</dbReference>
<comment type="similarity">
    <text evidence="1 4">Belongs to the fatty acyl-CoA reductase family.</text>
</comment>
<dbReference type="GO" id="GO:0102965">
    <property type="term" value="F:alcohol-forming long-chain fatty acyl-CoA reductase activity"/>
    <property type="evidence" value="ECO:0007669"/>
    <property type="project" value="UniProtKB-EC"/>
</dbReference>
<evidence type="ECO:0000256" key="5">
    <source>
        <dbReference type="SAM" id="MobiDB-lite"/>
    </source>
</evidence>
<accession>A0A6P5GFG4</accession>
<dbReference type="Gene3D" id="3.40.50.720">
    <property type="entry name" value="NAD(P)-binding Rossmann-like Domain"/>
    <property type="match status" value="1"/>
</dbReference>
<comment type="function">
    <text evidence="4">Catalyzes the reduction of fatty acyl-CoA to fatty alcohols.</text>
</comment>
<dbReference type="Proteomes" id="UP000515123">
    <property type="component" value="Linkage group 15"/>
</dbReference>
<dbReference type="InterPro" id="IPR026055">
    <property type="entry name" value="FAR"/>
</dbReference>
<dbReference type="InterPro" id="IPR033640">
    <property type="entry name" value="FAR_C"/>
</dbReference>
<evidence type="ECO:0000259" key="7">
    <source>
        <dbReference type="Pfam" id="PF07993"/>
    </source>
</evidence>
<dbReference type="SUPFAM" id="SSF51735">
    <property type="entry name" value="NAD(P)-binding Rossmann-fold domains"/>
    <property type="match status" value="1"/>
</dbReference>
<reference evidence="9" key="2">
    <citation type="submission" date="2025-08" db="UniProtKB">
        <authorList>
            <consortium name="RefSeq"/>
        </authorList>
    </citation>
    <scope>IDENTIFICATION</scope>
    <source>
        <tissue evidence="9">Leaf</tissue>
    </source>
</reference>
<protein>
    <recommendedName>
        <fullName evidence="4">Fatty acyl-CoA reductase</fullName>
        <ecNumber evidence="4">1.2.1.84</ecNumber>
    </recommendedName>
</protein>
<evidence type="ECO:0000256" key="2">
    <source>
        <dbReference type="ARBA" id="ARBA00022516"/>
    </source>
</evidence>
<keyword evidence="4" id="KW-0521">NADP</keyword>
<sequence>MGSSCIDSSHVLPERPLTSSSINRNRSRRVVFLSLPSQKRNTNIVCCSVNGNASSSKWCSTSPLFSDRLDVPVEEDQVVFSPEKAIHKDVETMNSTSCKEAEARTVTLRSGEEGIGIVRFLGGKNFLITGATGFLAKVLIEKILRTNPSVGKIYVLIKAKDKEAAMKRLKTEIVNTELFRCLQEIHGKNYQSFMLRKLIPVVGDVRVGNIGIKPEIAEKISEEVDVIINSAANTTFDERYDVALDINTIGPCRLMSFAKRFKRLKLFLQVSTAYVNGQRQGRILEKPFRIGDTITKETNLSKSAAKHTPMLDIEAEIKLAFDSRRNSSDASAVQEMKDLGLKRAKIYGWQDTYVFTKAMGEMVINCMRGDIPVITIRPSVIESTWKEPFPGWMEGNRMMDPIVLYYGKGQLTGFLADPDGVLDVVPADMVVNATLAAMAKHGSCGEPGMHVYHVASSIVNPLVFQDLARILFEHFSTNPCVDMRGRPILVPQMKLFSDMSKFSTYVSVDAVQKSSRAAEAAGASTQEKLLQRLKNICTKSVEQAIYLANIYEPYTFYGGRFDNTNTENLMDEMSEDEKRSFPFDVRSIDWKEYISKVHIPGLRKHVMKGRGMCSRPQLVNSSM</sequence>
<dbReference type="PANTHER" id="PTHR11011:SF45">
    <property type="entry name" value="FATTY ACYL-COA REDUCTASE CG8306-RELATED"/>
    <property type="match status" value="1"/>
</dbReference>